<dbReference type="EMBL" id="JAANIU010014190">
    <property type="protein sequence ID" value="KAG1529737.1"/>
    <property type="molecule type" value="Genomic_DNA"/>
</dbReference>
<evidence type="ECO:0000313" key="2">
    <source>
        <dbReference type="EMBL" id="KAG1529737.1"/>
    </source>
</evidence>
<dbReference type="Proteomes" id="UP000740926">
    <property type="component" value="Unassembled WGS sequence"/>
</dbReference>
<sequence length="119" mass="13029">MLLRGLHRIKVWIAAVDIAVEALVAAQPDDLGGALDTGQGGRDVIATAVLGLQRGQCQPHAGRFQAATLPAVVEQRLQQFHALLRLVAQAVLQVPDRVILQRQRRVGMLQRPHQVLRGR</sequence>
<organism evidence="2 3">
    <name type="scientific">Rhizopus delemar</name>
    <dbReference type="NCBI Taxonomy" id="936053"/>
    <lineage>
        <taxon>Eukaryota</taxon>
        <taxon>Fungi</taxon>
        <taxon>Fungi incertae sedis</taxon>
        <taxon>Mucoromycota</taxon>
        <taxon>Mucoromycotina</taxon>
        <taxon>Mucoromycetes</taxon>
        <taxon>Mucorales</taxon>
        <taxon>Mucorineae</taxon>
        <taxon>Rhizopodaceae</taxon>
        <taxon>Rhizopus</taxon>
    </lineage>
</organism>
<comment type="caution">
    <text evidence="2">The sequence shown here is derived from an EMBL/GenBank/DDBJ whole genome shotgun (WGS) entry which is preliminary data.</text>
</comment>
<evidence type="ECO:0000256" key="1">
    <source>
        <dbReference type="SAM" id="SignalP"/>
    </source>
</evidence>
<reference evidence="2 3" key="1">
    <citation type="journal article" date="2020" name="Microb. Genom.">
        <title>Genetic diversity of clinical and environmental Mucorales isolates obtained from an investigation of mucormycosis cases among solid organ transplant recipients.</title>
        <authorList>
            <person name="Nguyen M.H."/>
            <person name="Kaul D."/>
            <person name="Muto C."/>
            <person name="Cheng S.J."/>
            <person name="Richter R.A."/>
            <person name="Bruno V.M."/>
            <person name="Liu G."/>
            <person name="Beyhan S."/>
            <person name="Sundermann A.J."/>
            <person name="Mounaud S."/>
            <person name="Pasculle A.W."/>
            <person name="Nierman W.C."/>
            <person name="Driscoll E."/>
            <person name="Cumbie R."/>
            <person name="Clancy C.J."/>
            <person name="Dupont C.L."/>
        </authorList>
    </citation>
    <scope>NUCLEOTIDE SEQUENCE [LARGE SCALE GENOMIC DNA]</scope>
    <source>
        <strain evidence="2 3">GL24</strain>
    </source>
</reference>
<keyword evidence="1" id="KW-0732">Signal</keyword>
<proteinExistence type="predicted"/>
<gene>
    <name evidence="2" type="ORF">G6F50_017793</name>
</gene>
<dbReference type="AlphaFoldDB" id="A0A9P6XP68"/>
<protein>
    <recommendedName>
        <fullName evidence="4">Secreted protein</fullName>
    </recommendedName>
</protein>
<name>A0A9P6XP68_9FUNG</name>
<feature type="signal peptide" evidence="1">
    <location>
        <begin position="1"/>
        <end position="26"/>
    </location>
</feature>
<keyword evidence="3" id="KW-1185">Reference proteome</keyword>
<accession>A0A9P6XP68</accession>
<feature type="chain" id="PRO_5040253969" description="Secreted protein" evidence="1">
    <location>
        <begin position="27"/>
        <end position="119"/>
    </location>
</feature>
<evidence type="ECO:0000313" key="3">
    <source>
        <dbReference type="Proteomes" id="UP000740926"/>
    </source>
</evidence>
<evidence type="ECO:0008006" key="4">
    <source>
        <dbReference type="Google" id="ProtNLM"/>
    </source>
</evidence>